<evidence type="ECO:0000256" key="5">
    <source>
        <dbReference type="HAMAP-Rule" id="MF_00704"/>
    </source>
</evidence>
<feature type="binding site" evidence="5">
    <location>
        <position position="280"/>
    </location>
    <ligand>
        <name>substrate</name>
    </ligand>
</feature>
<keyword evidence="9" id="KW-1185">Reference proteome</keyword>
<name>A0ABR8AJV1_9CYAN</name>
<evidence type="ECO:0000256" key="1">
    <source>
        <dbReference type="ARBA" id="ARBA00006173"/>
    </source>
</evidence>
<dbReference type="HAMAP" id="MF_00704">
    <property type="entry name" value="Aspartoacylase"/>
    <property type="match status" value="1"/>
</dbReference>
<dbReference type="Pfam" id="PF04952">
    <property type="entry name" value="AstE_AspA_hybrid"/>
    <property type="match status" value="1"/>
</dbReference>
<evidence type="ECO:0000256" key="4">
    <source>
        <dbReference type="ARBA" id="ARBA00022833"/>
    </source>
</evidence>
<evidence type="ECO:0000256" key="3">
    <source>
        <dbReference type="ARBA" id="ARBA00022801"/>
    </source>
</evidence>
<dbReference type="PANTHER" id="PTHR15162">
    <property type="entry name" value="ASPARTOACYLASE"/>
    <property type="match status" value="1"/>
</dbReference>
<feature type="binding site" evidence="5">
    <location>
        <position position="21"/>
    </location>
    <ligand>
        <name>Zn(2+)</name>
        <dbReference type="ChEBI" id="CHEBI:29105"/>
    </ligand>
</feature>
<dbReference type="Gene3D" id="2.20.25.160">
    <property type="match status" value="1"/>
</dbReference>
<dbReference type="Proteomes" id="UP000658514">
    <property type="component" value="Unassembled WGS sequence"/>
</dbReference>
<feature type="binding site" evidence="5">
    <location>
        <begin position="67"/>
        <end position="68"/>
    </location>
    <ligand>
        <name>substrate</name>
    </ligand>
</feature>
<dbReference type="SUPFAM" id="SSF53187">
    <property type="entry name" value="Zn-dependent exopeptidases"/>
    <property type="match status" value="1"/>
</dbReference>
<dbReference type="EMBL" id="JACJQH010000084">
    <property type="protein sequence ID" value="MBD2200330.1"/>
    <property type="molecule type" value="Genomic_DNA"/>
</dbReference>
<proteinExistence type="inferred from homology"/>
<feature type="binding site" evidence="5">
    <location>
        <position position="110"/>
    </location>
    <ligand>
        <name>Zn(2+)</name>
        <dbReference type="ChEBI" id="CHEBI:29105"/>
    </ligand>
</feature>
<comment type="similarity">
    <text evidence="1 5">Belongs to the AspA/AstE family. Aspartoacylase subfamily.</text>
</comment>
<dbReference type="InterPro" id="IPR007036">
    <property type="entry name" value="Aste_AspA_hybrid_dom"/>
</dbReference>
<feature type="binding site" evidence="5">
    <location>
        <position position="169"/>
    </location>
    <ligand>
        <name>substrate</name>
    </ligand>
</feature>
<dbReference type="RefSeq" id="WP_190550342.1">
    <property type="nucleotide sequence ID" value="NZ_CAWPNO010000122.1"/>
</dbReference>
<dbReference type="Gene3D" id="3.40.630.10">
    <property type="entry name" value="Zn peptidases"/>
    <property type="match status" value="1"/>
</dbReference>
<evidence type="ECO:0000313" key="8">
    <source>
        <dbReference type="EMBL" id="MBD2200330.1"/>
    </source>
</evidence>
<dbReference type="PIRSF" id="PIRSF018001">
    <property type="entry name" value="Aspartoacylase"/>
    <property type="match status" value="1"/>
</dbReference>
<organism evidence="8 9">
    <name type="scientific">Calothrix parietina FACHB-288</name>
    <dbReference type="NCBI Taxonomy" id="2692896"/>
    <lineage>
        <taxon>Bacteria</taxon>
        <taxon>Bacillati</taxon>
        <taxon>Cyanobacteriota</taxon>
        <taxon>Cyanophyceae</taxon>
        <taxon>Nostocales</taxon>
        <taxon>Calotrichaceae</taxon>
        <taxon>Calothrix</taxon>
    </lineage>
</organism>
<comment type="caution">
    <text evidence="8">The sequence shown here is derived from an EMBL/GenBank/DDBJ whole genome shotgun (WGS) entry which is preliminary data.</text>
</comment>
<accession>A0ABR8AJV1</accession>
<dbReference type="Pfam" id="PF24827">
    <property type="entry name" value="AstE_AspA_cat"/>
    <property type="match status" value="1"/>
</dbReference>
<comment type="catalytic activity">
    <reaction evidence="5">
        <text>an N-acyl-L-aspartate + H2O = a carboxylate + L-aspartate</text>
        <dbReference type="Rhea" id="RHEA:10872"/>
        <dbReference type="ChEBI" id="CHEBI:15377"/>
        <dbReference type="ChEBI" id="CHEBI:29067"/>
        <dbReference type="ChEBI" id="CHEBI:29991"/>
        <dbReference type="ChEBI" id="CHEBI:58497"/>
        <dbReference type="EC" id="3.5.1.15"/>
    </reaction>
</comment>
<dbReference type="InterPro" id="IPR055438">
    <property type="entry name" value="AstE_AspA_cat"/>
</dbReference>
<keyword evidence="3 5" id="KW-0378">Hydrolase</keyword>
<keyword evidence="4 5" id="KW-0862">Zinc</keyword>
<dbReference type="EC" id="3.5.1.15" evidence="5"/>
<protein>
    <recommendedName>
        <fullName evidence="5">Probable aspartoacylase</fullName>
        <ecNumber evidence="5">3.5.1.15</ecNumber>
    </recommendedName>
</protein>
<evidence type="ECO:0000259" key="7">
    <source>
        <dbReference type="Pfam" id="PF24827"/>
    </source>
</evidence>
<dbReference type="PANTHER" id="PTHR15162:SF7">
    <property type="entry name" value="SUCCINYLGLUTAMATE DESUCCINYLASE"/>
    <property type="match status" value="1"/>
</dbReference>
<feature type="domain" description="Succinylglutamate desuccinylase/Aspartoacylase catalytic" evidence="7">
    <location>
        <begin position="8"/>
        <end position="196"/>
    </location>
</feature>
<gene>
    <name evidence="8" type="ORF">H6G24_33520</name>
</gene>
<evidence type="ECO:0000313" key="9">
    <source>
        <dbReference type="Proteomes" id="UP000658514"/>
    </source>
</evidence>
<feature type="binding site" evidence="5">
    <location>
        <position position="60"/>
    </location>
    <ligand>
        <name>substrate</name>
    </ligand>
</feature>
<dbReference type="GO" id="GO:0019807">
    <property type="term" value="F:aspartoacylase activity"/>
    <property type="evidence" value="ECO:0007669"/>
    <property type="project" value="UniProtKB-EC"/>
</dbReference>
<dbReference type="InterPro" id="IPR016708">
    <property type="entry name" value="Aspartoacylase"/>
</dbReference>
<dbReference type="CDD" id="cd06909">
    <property type="entry name" value="M14_ASPA"/>
    <property type="match status" value="1"/>
</dbReference>
<dbReference type="InterPro" id="IPR050178">
    <property type="entry name" value="AspA/AstE_fam"/>
</dbReference>
<dbReference type="NCBIfam" id="NF002601">
    <property type="entry name" value="PRK02259.1"/>
    <property type="match status" value="1"/>
</dbReference>
<reference evidence="8 9" key="1">
    <citation type="journal article" date="2020" name="ISME J.">
        <title>Comparative genomics reveals insights into cyanobacterial evolution and habitat adaptation.</title>
        <authorList>
            <person name="Chen M.Y."/>
            <person name="Teng W.K."/>
            <person name="Zhao L."/>
            <person name="Hu C.X."/>
            <person name="Zhou Y.K."/>
            <person name="Han B.P."/>
            <person name="Song L.R."/>
            <person name="Shu W.S."/>
        </authorList>
    </citation>
    <scope>NUCLEOTIDE SEQUENCE [LARGE SCALE GENOMIC DNA]</scope>
    <source>
        <strain evidence="8 9">FACHB-288</strain>
    </source>
</reference>
<comment type="cofactor">
    <cofactor evidence="5">
        <name>Zn(2+)</name>
        <dbReference type="ChEBI" id="CHEBI:29105"/>
    </cofactor>
    <text evidence="5">Binds 1 zinc ion per subunit.</text>
</comment>
<keyword evidence="2 5" id="KW-0479">Metal-binding</keyword>
<evidence type="ECO:0000259" key="6">
    <source>
        <dbReference type="Pfam" id="PF04952"/>
    </source>
</evidence>
<evidence type="ECO:0000256" key="2">
    <source>
        <dbReference type="ARBA" id="ARBA00022723"/>
    </source>
</evidence>
<feature type="binding site" evidence="5">
    <location>
        <position position="18"/>
    </location>
    <ligand>
        <name>Zn(2+)</name>
        <dbReference type="ChEBI" id="CHEBI:29105"/>
    </ligand>
</feature>
<feature type="domain" description="AstE/AspA barrel-sandwich hybrid" evidence="6">
    <location>
        <begin position="211"/>
        <end position="292"/>
    </location>
</feature>
<sequence length="297" mass="33615">MKLNNHSINRVLIVGGTHGNELTGVYLVKLFQQHPELIHRATFESLTLLANPQAIKAGRRYIDKDLNRSFLEENLEDGTLVNYEDLLAKNINHIYGQNGKYPVDFIVDLHSTTSNMGVTVLLDDDQKFNLQLAAYLSSLHPEIKIYSSGSSGRGKHGLRSRAKFAIGIEVGAIPQGVVNADLFLKTQTIVYATLDYLELYNQNKLPTFSQSFTLYKYLEKIDYPRNEHGEITAMIHPHIQYKDYQALNPSDPMFLTFDGQTITYAGESPAYPIFLNEAAYYEQSTAMCLTQKHQMTI</sequence>